<dbReference type="Pfam" id="PF25079">
    <property type="entry name" value="COB_C"/>
    <property type="match status" value="1"/>
</dbReference>
<evidence type="ECO:0000256" key="3">
    <source>
        <dbReference type="ARBA" id="ARBA00022475"/>
    </source>
</evidence>
<dbReference type="InterPro" id="IPR006918">
    <property type="entry name" value="COBRA_pln"/>
</dbReference>
<comment type="caution">
    <text evidence="10">The sequence shown here is derived from an EMBL/GenBank/DDBJ whole genome shotgun (WGS) entry which is preliminary data.</text>
</comment>
<proteinExistence type="inferred from homology"/>
<organism evidence="10 11">
    <name type="scientific">Brassica carinata</name>
    <name type="common">Ethiopian mustard</name>
    <name type="synonym">Abyssinian cabbage</name>
    <dbReference type="NCBI Taxonomy" id="52824"/>
    <lineage>
        <taxon>Eukaryota</taxon>
        <taxon>Viridiplantae</taxon>
        <taxon>Streptophyta</taxon>
        <taxon>Embryophyta</taxon>
        <taxon>Tracheophyta</taxon>
        <taxon>Spermatophyta</taxon>
        <taxon>Magnoliopsida</taxon>
        <taxon>eudicotyledons</taxon>
        <taxon>Gunneridae</taxon>
        <taxon>Pentapetalae</taxon>
        <taxon>rosids</taxon>
        <taxon>malvids</taxon>
        <taxon>Brassicales</taxon>
        <taxon>Brassicaceae</taxon>
        <taxon>Brassiceae</taxon>
        <taxon>Brassica</taxon>
    </lineage>
</organism>
<evidence type="ECO:0000256" key="8">
    <source>
        <dbReference type="ARBA" id="ARBA00023288"/>
    </source>
</evidence>
<keyword evidence="7" id="KW-0325">Glycoprotein</keyword>
<dbReference type="GO" id="GO:0010215">
    <property type="term" value="P:cellulose microfibril organization"/>
    <property type="evidence" value="ECO:0007669"/>
    <property type="project" value="InterPro"/>
</dbReference>
<evidence type="ECO:0000313" key="11">
    <source>
        <dbReference type="Proteomes" id="UP000886595"/>
    </source>
</evidence>
<dbReference type="GO" id="GO:0098552">
    <property type="term" value="C:side of membrane"/>
    <property type="evidence" value="ECO:0007669"/>
    <property type="project" value="UniProtKB-KW"/>
</dbReference>
<keyword evidence="8" id="KW-0449">Lipoprotein</keyword>
<dbReference type="PANTHER" id="PTHR31052">
    <property type="entry name" value="COBRA-LIKE PROTEIN 7"/>
    <property type="match status" value="1"/>
</dbReference>
<dbReference type="AlphaFoldDB" id="A0A8X7TVP3"/>
<evidence type="ECO:0000256" key="6">
    <source>
        <dbReference type="ARBA" id="ARBA00023136"/>
    </source>
</evidence>
<dbReference type="Proteomes" id="UP000886595">
    <property type="component" value="Unassembled WGS sequence"/>
</dbReference>
<evidence type="ECO:0000256" key="2">
    <source>
        <dbReference type="ARBA" id="ARBA00005507"/>
    </source>
</evidence>
<protein>
    <recommendedName>
        <fullName evidence="9">COBRA C-terminal domain-containing protein</fullName>
    </recommendedName>
</protein>
<evidence type="ECO:0000256" key="7">
    <source>
        <dbReference type="ARBA" id="ARBA00023180"/>
    </source>
</evidence>
<dbReference type="Pfam" id="PF04833">
    <property type="entry name" value="COBRA"/>
    <property type="match status" value="1"/>
</dbReference>
<feature type="domain" description="COBRA C-terminal" evidence="9">
    <location>
        <begin position="68"/>
        <end position="146"/>
    </location>
</feature>
<comment type="subcellular location">
    <subcellularLocation>
        <location evidence="1">Cell membrane</location>
        <topology evidence="1">Lipid-anchor</topology>
        <topology evidence="1">GPI-anchor</topology>
    </subcellularLocation>
</comment>
<evidence type="ECO:0000256" key="5">
    <source>
        <dbReference type="ARBA" id="ARBA00022729"/>
    </source>
</evidence>
<gene>
    <name evidence="10" type="ORF">Bca52824_075734</name>
</gene>
<dbReference type="InterPro" id="IPR056900">
    <property type="entry name" value="COB_C"/>
</dbReference>
<dbReference type="PANTHER" id="PTHR31052:SF14">
    <property type="entry name" value="COBRA-LIKE PROTEIN 11"/>
    <property type="match status" value="1"/>
</dbReference>
<keyword evidence="5" id="KW-0732">Signal</keyword>
<evidence type="ECO:0000313" key="10">
    <source>
        <dbReference type="EMBL" id="KAG2256440.1"/>
    </source>
</evidence>
<name>A0A8X7TVP3_BRACI</name>
<evidence type="ECO:0000256" key="1">
    <source>
        <dbReference type="ARBA" id="ARBA00004609"/>
    </source>
</evidence>
<dbReference type="GO" id="GO:0005886">
    <property type="term" value="C:plasma membrane"/>
    <property type="evidence" value="ECO:0007669"/>
    <property type="project" value="UniProtKB-SubCell"/>
</dbReference>
<keyword evidence="11" id="KW-1185">Reference proteome</keyword>
<dbReference type="OrthoDB" id="1714717at2759"/>
<keyword evidence="6" id="KW-0472">Membrane</keyword>
<reference evidence="10 11" key="1">
    <citation type="submission" date="2020-02" db="EMBL/GenBank/DDBJ databases">
        <authorList>
            <person name="Ma Q."/>
            <person name="Huang Y."/>
            <person name="Song X."/>
            <person name="Pei D."/>
        </authorList>
    </citation>
    <scope>NUCLEOTIDE SEQUENCE [LARGE SCALE GENOMIC DNA]</scope>
    <source>
        <strain evidence="10">Sxm20200214</strain>
        <tissue evidence="10">Leaf</tissue>
    </source>
</reference>
<dbReference type="EMBL" id="JAAMPC010000015">
    <property type="protein sequence ID" value="KAG2256440.1"/>
    <property type="molecule type" value="Genomic_DNA"/>
</dbReference>
<evidence type="ECO:0000259" key="9">
    <source>
        <dbReference type="Pfam" id="PF25079"/>
    </source>
</evidence>
<evidence type="ECO:0000256" key="4">
    <source>
        <dbReference type="ARBA" id="ARBA00022622"/>
    </source>
</evidence>
<accession>A0A8X7TVP3</accession>
<keyword evidence="3" id="KW-1003">Cell membrane</keyword>
<keyword evidence="4" id="KW-0336">GPI-anchor</keyword>
<comment type="similarity">
    <text evidence="2">Belongs to the COBRA family.</text>
</comment>
<sequence>MNRTTFFPPQHLKIDGIVNPQYKCGPPVRMDPTGFPDPSGLQATTYAFSSWQVICNITKPKPKDAHIDTDTCNANARQLLLPPDSLLVPFENRTLKEKVWAKRKHMAFPKKLPCPDNCGISLNWHVNSGYADGWSARITVFNWGANAVGPGLLLWIWIKLV</sequence>